<dbReference type="GO" id="GO:0008263">
    <property type="term" value="F:pyrimidine-specific mismatch base pair DNA N-glycosylase activity"/>
    <property type="evidence" value="ECO:0007669"/>
    <property type="project" value="TreeGrafter"/>
</dbReference>
<accession>A0A060SED8</accession>
<sequence>MKAESPESSGSVITPTQTLRDRLSAFRFNAESTPSLRQSPRNHVRTVVKAEEEDSELPVVLITSVPRKRSASIATAGSDAKKARSRSRPSGKASKAKPAVASPEQYAHLNALNDYLGQEPDMLDVLFCGINPGQKSATVGHHFAHPTNHFWKCLHGAQLTDRLLPASEDYTLPDSYYLGLTNLVERPSAQAAELANSEFTAGVPALLHKIVRKRPRVVCFVGKAIWESFIKAAAPSILANEELVSADVDPYEVSVKTEVVTAQDHMKGTSVALMQTEKKAVRRSTSKRKATVKTRTFEFGLQPYKIVHSDTDARVKETLFCAVVSTSGLVAGYQLPEKIQQFSLIKQCLEKLKSGDLDTSAMSVIPVSESRRA</sequence>
<name>A0A060SED8_PYCCI</name>
<dbReference type="InterPro" id="IPR005122">
    <property type="entry name" value="Uracil-DNA_glycosylase-like"/>
</dbReference>
<dbReference type="HOGENOM" id="CLU_042829_0_2_1"/>
<keyword evidence="1" id="KW-0227">DNA damage</keyword>
<feature type="region of interest" description="Disordered" evidence="4">
    <location>
        <begin position="71"/>
        <end position="101"/>
    </location>
</feature>
<dbReference type="STRING" id="5643.A0A060SED8"/>
<keyword evidence="2" id="KW-0378">Hydrolase</keyword>
<dbReference type="InterPro" id="IPR015637">
    <property type="entry name" value="MUG/TDG"/>
</dbReference>
<feature type="region of interest" description="Disordered" evidence="4">
    <location>
        <begin position="23"/>
        <end position="54"/>
    </location>
</feature>
<feature type="compositionally biased region" description="Polar residues" evidence="4">
    <location>
        <begin position="30"/>
        <end position="39"/>
    </location>
</feature>
<dbReference type="OrthoDB" id="565731at2759"/>
<evidence type="ECO:0000256" key="4">
    <source>
        <dbReference type="SAM" id="MobiDB-lite"/>
    </source>
</evidence>
<feature type="domain" description="Uracil-DNA glycosylase-like" evidence="5">
    <location>
        <begin position="119"/>
        <end position="232"/>
    </location>
</feature>
<evidence type="ECO:0000256" key="2">
    <source>
        <dbReference type="ARBA" id="ARBA00022801"/>
    </source>
</evidence>
<dbReference type="GO" id="GO:0006285">
    <property type="term" value="P:base-excision repair, AP site formation"/>
    <property type="evidence" value="ECO:0007669"/>
    <property type="project" value="InterPro"/>
</dbReference>
<dbReference type="PANTHER" id="PTHR12159:SF9">
    <property type="entry name" value="G_T MISMATCH-SPECIFIC THYMINE DNA GLYCOSYLASE"/>
    <property type="match status" value="1"/>
</dbReference>
<evidence type="ECO:0000259" key="5">
    <source>
        <dbReference type="Pfam" id="PF03167"/>
    </source>
</evidence>
<dbReference type="CDD" id="cd10028">
    <property type="entry name" value="UDG-F2_TDG_MUG"/>
    <property type="match status" value="1"/>
</dbReference>
<gene>
    <name evidence="6" type="ORF">BN946_scf185002.g12</name>
</gene>
<evidence type="ECO:0000313" key="6">
    <source>
        <dbReference type="EMBL" id="CDO72827.1"/>
    </source>
</evidence>
<dbReference type="Proteomes" id="UP000029665">
    <property type="component" value="Unassembled WGS sequence"/>
</dbReference>
<reference evidence="6" key="1">
    <citation type="submission" date="2014-01" db="EMBL/GenBank/DDBJ databases">
        <title>The genome of the white-rot fungus Pycnoporus cinnabarinus: a basidiomycete model with a versatile arsenal for lignocellulosic biomass breakdown.</title>
        <authorList>
            <person name="Levasseur A."/>
            <person name="Lomascolo A."/>
            <person name="Ruiz-Duenas F.J."/>
            <person name="Uzan E."/>
            <person name="Piumi F."/>
            <person name="Kues U."/>
            <person name="Ram A.F.J."/>
            <person name="Murat C."/>
            <person name="Haon M."/>
            <person name="Benoit I."/>
            <person name="Arfi Y."/>
            <person name="Chevret D."/>
            <person name="Drula E."/>
            <person name="Kwon M.J."/>
            <person name="Gouret P."/>
            <person name="Lesage-Meessen L."/>
            <person name="Lombard V."/>
            <person name="Mariette J."/>
            <person name="Noirot C."/>
            <person name="Park J."/>
            <person name="Patyshakuliyeva A."/>
            <person name="Wieneger R.A.B."/>
            <person name="Wosten H.A.B."/>
            <person name="Martin F."/>
            <person name="Coutinho P.M."/>
            <person name="de Vries R."/>
            <person name="Martinez A.T."/>
            <person name="Klopp C."/>
            <person name="Pontarotti P."/>
            <person name="Henrissat B."/>
            <person name="Record E."/>
        </authorList>
    </citation>
    <scope>NUCLEOTIDE SEQUENCE [LARGE SCALE GENOMIC DNA]</scope>
    <source>
        <strain evidence="6">BRFM137</strain>
    </source>
</reference>
<dbReference type="PANTHER" id="PTHR12159">
    <property type="entry name" value="G/T AND G/U MISMATCH-SPECIFIC DNA GLYCOSYLASE"/>
    <property type="match status" value="1"/>
</dbReference>
<protein>
    <recommendedName>
        <fullName evidence="5">Uracil-DNA glycosylase-like domain-containing protein</fullName>
    </recommendedName>
</protein>
<dbReference type="GO" id="GO:0004844">
    <property type="term" value="F:uracil DNA N-glycosylase activity"/>
    <property type="evidence" value="ECO:0007669"/>
    <property type="project" value="TreeGrafter"/>
</dbReference>
<proteinExistence type="predicted"/>
<dbReference type="AlphaFoldDB" id="A0A060SED8"/>
<keyword evidence="7" id="KW-1185">Reference proteome</keyword>
<dbReference type="Gene3D" id="3.40.470.10">
    <property type="entry name" value="Uracil-DNA glycosylase-like domain"/>
    <property type="match status" value="1"/>
</dbReference>
<keyword evidence="3" id="KW-0234">DNA repair</keyword>
<evidence type="ECO:0000256" key="3">
    <source>
        <dbReference type="ARBA" id="ARBA00023204"/>
    </source>
</evidence>
<evidence type="ECO:0000256" key="1">
    <source>
        <dbReference type="ARBA" id="ARBA00022763"/>
    </source>
</evidence>
<organism evidence="6 7">
    <name type="scientific">Pycnoporus cinnabarinus</name>
    <name type="common">Cinnabar-red polypore</name>
    <name type="synonym">Trametes cinnabarina</name>
    <dbReference type="NCBI Taxonomy" id="5643"/>
    <lineage>
        <taxon>Eukaryota</taxon>
        <taxon>Fungi</taxon>
        <taxon>Dikarya</taxon>
        <taxon>Basidiomycota</taxon>
        <taxon>Agaricomycotina</taxon>
        <taxon>Agaricomycetes</taxon>
        <taxon>Polyporales</taxon>
        <taxon>Polyporaceae</taxon>
        <taxon>Trametes</taxon>
    </lineage>
</organism>
<dbReference type="OMA" id="RSYTEFE"/>
<evidence type="ECO:0000313" key="7">
    <source>
        <dbReference type="Proteomes" id="UP000029665"/>
    </source>
</evidence>
<dbReference type="InterPro" id="IPR036895">
    <property type="entry name" value="Uracil-DNA_glycosylase-like_sf"/>
</dbReference>
<dbReference type="SUPFAM" id="SSF52141">
    <property type="entry name" value="Uracil-DNA glycosylase-like"/>
    <property type="match status" value="1"/>
</dbReference>
<feature type="compositionally biased region" description="Low complexity" evidence="4">
    <location>
        <begin position="90"/>
        <end position="101"/>
    </location>
</feature>
<dbReference type="EMBL" id="CCBP010000118">
    <property type="protein sequence ID" value="CDO72827.1"/>
    <property type="molecule type" value="Genomic_DNA"/>
</dbReference>
<dbReference type="Pfam" id="PF03167">
    <property type="entry name" value="UDG"/>
    <property type="match status" value="1"/>
</dbReference>
<comment type="caution">
    <text evidence="6">The sequence shown here is derived from an EMBL/GenBank/DDBJ whole genome shotgun (WGS) entry which is preliminary data.</text>
</comment>